<dbReference type="AlphaFoldDB" id="A0AAV5MH49"/>
<keyword evidence="2" id="KW-1185">Reference proteome</keyword>
<accession>A0AAV5MH49</accession>
<proteinExistence type="predicted"/>
<dbReference type="EMBL" id="BPVZ01000272">
    <property type="protein sequence ID" value="GKV48855.1"/>
    <property type="molecule type" value="Genomic_DNA"/>
</dbReference>
<evidence type="ECO:0000313" key="2">
    <source>
        <dbReference type="Proteomes" id="UP001054252"/>
    </source>
</evidence>
<sequence length="68" mass="7560">MSVVNFDSLQSKPNFDLILLCPSCPLFYSLHKLPFLDKHKGGTDLQSSSLPHSILTVICCSVSSWIYS</sequence>
<name>A0AAV5MH49_9ROSI</name>
<comment type="caution">
    <text evidence="1">The sequence shown here is derived from an EMBL/GenBank/DDBJ whole genome shotgun (WGS) entry which is preliminary data.</text>
</comment>
<reference evidence="1 2" key="1">
    <citation type="journal article" date="2021" name="Commun. Biol.">
        <title>The genome of Shorea leprosula (Dipterocarpaceae) highlights the ecological relevance of drought in aseasonal tropical rainforests.</title>
        <authorList>
            <person name="Ng K.K.S."/>
            <person name="Kobayashi M.J."/>
            <person name="Fawcett J.A."/>
            <person name="Hatakeyama M."/>
            <person name="Paape T."/>
            <person name="Ng C.H."/>
            <person name="Ang C.C."/>
            <person name="Tnah L.H."/>
            <person name="Lee C.T."/>
            <person name="Nishiyama T."/>
            <person name="Sese J."/>
            <person name="O'Brien M.J."/>
            <person name="Copetti D."/>
            <person name="Mohd Noor M.I."/>
            <person name="Ong R.C."/>
            <person name="Putra M."/>
            <person name="Sireger I.Z."/>
            <person name="Indrioko S."/>
            <person name="Kosugi Y."/>
            <person name="Izuno A."/>
            <person name="Isagi Y."/>
            <person name="Lee S.L."/>
            <person name="Shimizu K.K."/>
        </authorList>
    </citation>
    <scope>NUCLEOTIDE SEQUENCE [LARGE SCALE GENOMIC DNA]</scope>
    <source>
        <strain evidence="1">214</strain>
    </source>
</reference>
<dbReference type="Proteomes" id="UP001054252">
    <property type="component" value="Unassembled WGS sequence"/>
</dbReference>
<evidence type="ECO:0000313" key="1">
    <source>
        <dbReference type="EMBL" id="GKV48855.1"/>
    </source>
</evidence>
<gene>
    <name evidence="1" type="ORF">SLEP1_g55646</name>
</gene>
<protein>
    <submittedName>
        <fullName evidence="1">Uncharacterized protein</fullName>
    </submittedName>
</protein>
<organism evidence="1 2">
    <name type="scientific">Rubroshorea leprosula</name>
    <dbReference type="NCBI Taxonomy" id="152421"/>
    <lineage>
        <taxon>Eukaryota</taxon>
        <taxon>Viridiplantae</taxon>
        <taxon>Streptophyta</taxon>
        <taxon>Embryophyta</taxon>
        <taxon>Tracheophyta</taxon>
        <taxon>Spermatophyta</taxon>
        <taxon>Magnoliopsida</taxon>
        <taxon>eudicotyledons</taxon>
        <taxon>Gunneridae</taxon>
        <taxon>Pentapetalae</taxon>
        <taxon>rosids</taxon>
        <taxon>malvids</taxon>
        <taxon>Malvales</taxon>
        <taxon>Dipterocarpaceae</taxon>
        <taxon>Rubroshorea</taxon>
    </lineage>
</organism>